<evidence type="ECO:0000256" key="1">
    <source>
        <dbReference type="SAM" id="MobiDB-lite"/>
    </source>
</evidence>
<evidence type="ECO:0000313" key="2">
    <source>
        <dbReference type="EMBL" id="SCC08745.1"/>
    </source>
</evidence>
<dbReference type="Proteomes" id="UP000181997">
    <property type="component" value="Unassembled WGS sequence"/>
</dbReference>
<sequence>MKEEKQNKDLPLKEKGDMQTIENISNNEDIQQAAQPQPKDYDEIEY</sequence>
<reference evidence="3" key="1">
    <citation type="submission" date="2016-08" db="EMBL/GenBank/DDBJ databases">
        <authorList>
            <person name="Varghese N."/>
            <person name="Submissions Spin"/>
        </authorList>
    </citation>
    <scope>NUCLEOTIDE SEQUENCE [LARGE SCALE GENOMIC DNA]</scope>
    <source>
        <strain evidence="3">SGD-1123</strain>
    </source>
</reference>
<evidence type="ECO:0000313" key="3">
    <source>
        <dbReference type="Proteomes" id="UP000181997"/>
    </source>
</evidence>
<accession>A0A1C4BPE5</accession>
<dbReference type="AlphaFoldDB" id="A0A1C4BPE5"/>
<feature type="compositionally biased region" description="Polar residues" evidence="1">
    <location>
        <begin position="20"/>
        <end position="35"/>
    </location>
</feature>
<protein>
    <submittedName>
        <fullName evidence="2">Uncharacterized protein</fullName>
    </submittedName>
</protein>
<organism evidence="2 3">
    <name type="scientific">[Bacillus] enclensis</name>
    <dbReference type="NCBI Taxonomy" id="1402860"/>
    <lineage>
        <taxon>Bacteria</taxon>
        <taxon>Bacillati</taxon>
        <taxon>Bacillota</taxon>
        <taxon>Bacilli</taxon>
        <taxon>Bacillales</taxon>
        <taxon>Bacillaceae</taxon>
        <taxon>Rossellomorea</taxon>
    </lineage>
</organism>
<dbReference type="EMBL" id="FMAU01000002">
    <property type="protein sequence ID" value="SCC08745.1"/>
    <property type="molecule type" value="Genomic_DNA"/>
</dbReference>
<gene>
    <name evidence="2" type="ORF">GA0061094_2394</name>
</gene>
<feature type="compositionally biased region" description="Basic and acidic residues" evidence="1">
    <location>
        <begin position="1"/>
        <end position="17"/>
    </location>
</feature>
<feature type="region of interest" description="Disordered" evidence="1">
    <location>
        <begin position="1"/>
        <end position="46"/>
    </location>
</feature>
<keyword evidence="3" id="KW-1185">Reference proteome</keyword>
<name>A0A1C4BPE5_9BACI</name>
<proteinExistence type="predicted"/>
<dbReference type="RefSeq" id="WP_156416141.1">
    <property type="nucleotide sequence ID" value="NZ_FMAU01000002.1"/>
</dbReference>